<accession>A0A4S2MG79</accession>
<dbReference type="EMBL" id="SJOL01000471">
    <property type="protein sequence ID" value="TGZ75635.1"/>
    <property type="molecule type" value="Genomic_DNA"/>
</dbReference>
<comment type="caution">
    <text evidence="1">The sequence shown here is derived from an EMBL/GenBank/DDBJ whole genome shotgun (WGS) entry which is preliminary data.</text>
</comment>
<proteinExistence type="predicted"/>
<evidence type="ECO:0000313" key="2">
    <source>
        <dbReference type="Proteomes" id="UP000308267"/>
    </source>
</evidence>
<evidence type="ECO:0000313" key="1">
    <source>
        <dbReference type="EMBL" id="TGZ75635.1"/>
    </source>
</evidence>
<gene>
    <name evidence="1" type="ORF">CRM22_000268</name>
</gene>
<reference evidence="1 2" key="1">
    <citation type="journal article" date="2019" name="BMC Genomics">
        <title>New insights from Opisthorchis felineus genome: update on genomics of the epidemiologically important liver flukes.</title>
        <authorList>
            <person name="Ershov N.I."/>
            <person name="Mordvinov V.A."/>
            <person name="Prokhortchouk E.B."/>
            <person name="Pakharukova M.Y."/>
            <person name="Gunbin K.V."/>
            <person name="Ustyantsev K."/>
            <person name="Genaev M.A."/>
            <person name="Blinov A.G."/>
            <person name="Mazur A."/>
            <person name="Boulygina E."/>
            <person name="Tsygankova S."/>
            <person name="Khrameeva E."/>
            <person name="Chekanov N."/>
            <person name="Fan G."/>
            <person name="Xiao A."/>
            <person name="Zhang H."/>
            <person name="Xu X."/>
            <person name="Yang H."/>
            <person name="Solovyev V."/>
            <person name="Lee S.M."/>
            <person name="Liu X."/>
            <person name="Afonnikov D.A."/>
            <person name="Skryabin K.G."/>
        </authorList>
    </citation>
    <scope>NUCLEOTIDE SEQUENCE [LARGE SCALE GENOMIC DNA]</scope>
    <source>
        <strain evidence="1">AK-0245</strain>
        <tissue evidence="1">Whole organism</tissue>
    </source>
</reference>
<sequence length="1631" mass="179498">MSGILDTGIVFGLREYDSLGCLLRASAKKLNHGCFRQHTVTYRVNCFGVCEQYIALGWCDGTISVIAKDTGSVFHSIKLRDDRENPFAKNKTTCIPENLEIRSKGDLVVVCSAYTEKPHNLTSSGFSGSSQAMTHIYRMPTAASGSVLFKKVVRFLIRGTRHNRLLARPYVSASGDFVITGDLRGMITAYKFNQKLASYSSSTLTAVPGYVRDIQVQGNLLLISVQAFPQNRRHEEDDLVEVVFSEDVRLYLLDLSTKSLIQLNLLDLLPQKNPSPKLSCLQPVWLTRSNPPMFICSVSQSVPSTTQEKKATDVSTNSTRVPVAAVFVVHNSTVSLQRVVHMDCFSSSQFFFRIPVLPSAISTVGQKYDMASLCRPKNTQFDYSHILDGLAYTEKSLCVLSDKMLLLWTTSRQTRPLASKELGAESLLALLELEVDDGSEFSNPCASARLLAYSNQLGDIQLVSALRLNPRARPTSYPSGSKSHYFRSSVKIGLELWIQRAVPPQLQNDVPNLVLLSTHPLCATRLALAPSVDLAVLFSEQHLNDPRYLQTRPCYSLGRSAEMVVSQRLRDPPLTHKRPLVDTFEQGVEVGVDCLLMDPQCSSSEHSRSEAALSRLQYFPSTSVCMDGGIKNETPVIREQNKQSEDVCARMGGMQSSDPDSRSVTHLSLVQDTSSADVLAALSRIPPIPYTEQITNEGVEHQLSGGEKDMDNDPLSLKLSKSPTDPSLHAALDAFCTPVSEHIDATNPVGSAPAAKGSFSDRYETLISDDSWWLYRCPKSSSSDIIRLQTKLDAKGSELVPFVAFDGTPGVAVWQADGSHPDWILAPPSFGPVHSLNVSPHGDLVWCLRPPRKQPGPLSGYAVDIFTERNGLHSLCSSWIAGQTGRWESNVLLRVTSLDFGKSFALFTTTSGTVKAQFGLSSRRPYCQSYTWPCPNHHLLQISVSETGLVWALALTKHTASVDDTQLDFSMEELCILMAHIPEELQDNTQRNPSVIANRLRSACWYPILLPALLQPSLQHLLRNTTSLEQLTVSVSGVVQLGFSPQSNSAPGPSEPESTCCTRLNVGWLFVRPPTAELDTLFSVFRSDEDIEDGILYGCAFFLPNLRLHYKPDDLNWCQAPIGGVGGKRRSQKSLKLFKQSASSKYRPALIKFPAHVVTNFPSCDFETRPSGLFMDCSLPMWLVIQRPLSNTTILARVRETLSVYQWSKHRVHVQTIRSGSPLADDFVHCQHVWQHPLLVEISLGESVHSSEEAACCLWTVNTISNELFCHFGSSYSRSLAIPAVDSGPNAITSICLVPDTRVGVFHLLIATSSGKLCSRIGLSASSPTGTSWVAEVRPAHWENLPSDRGVNRDLPIYFTSMACAGSELWATDNRGNLCSTVVRLTHGVSGSPRLLTPLWTTHTSASTSISSSAPKPGIYFLSIAAGEWNSLGLGVSLWAIGLPIGEAGKCNVPLRSNLNETATCPPVSGLLYTRCWNPKSNTHFWLHVPSLKVRSVHVTSKRVWMLSSTHPPQIFVRQSGGWKTPEFNLPGPTADYIGHSWQSVPLPDPLLHKTSVDCLSVWSCSGDIFSNSATPPFDLIAISQTGELLRLNLLPSLKFPERKDRHLRNLTPPANSNLVMLTEAGDFVEN</sequence>
<keyword evidence="2" id="KW-1185">Reference proteome</keyword>
<dbReference type="SUPFAM" id="SSF69322">
    <property type="entry name" value="Tricorn protease domain 2"/>
    <property type="match status" value="1"/>
</dbReference>
<name>A0A4S2MG79_OPIFE</name>
<protein>
    <submittedName>
        <fullName evidence="1">Uncharacterized protein</fullName>
    </submittedName>
</protein>
<dbReference type="Proteomes" id="UP000308267">
    <property type="component" value="Unassembled WGS sequence"/>
</dbReference>
<dbReference type="OrthoDB" id="6282125at2759"/>
<organism evidence="1 2">
    <name type="scientific">Opisthorchis felineus</name>
    <dbReference type="NCBI Taxonomy" id="147828"/>
    <lineage>
        <taxon>Eukaryota</taxon>
        <taxon>Metazoa</taxon>
        <taxon>Spiralia</taxon>
        <taxon>Lophotrochozoa</taxon>
        <taxon>Platyhelminthes</taxon>
        <taxon>Trematoda</taxon>
        <taxon>Digenea</taxon>
        <taxon>Opisthorchiida</taxon>
        <taxon>Opisthorchiata</taxon>
        <taxon>Opisthorchiidae</taxon>
        <taxon>Opisthorchis</taxon>
    </lineage>
</organism>